<protein>
    <submittedName>
        <fullName evidence="2">NADH dehydrogenase subunit 6</fullName>
    </submittedName>
</protein>
<organism evidence="2">
    <name type="scientific">Lasioglossum malachurum</name>
    <dbReference type="NCBI Taxonomy" id="88512"/>
    <lineage>
        <taxon>Eukaryota</taxon>
        <taxon>Metazoa</taxon>
        <taxon>Ecdysozoa</taxon>
        <taxon>Arthropoda</taxon>
        <taxon>Hexapoda</taxon>
        <taxon>Insecta</taxon>
        <taxon>Pterygota</taxon>
        <taxon>Neoptera</taxon>
        <taxon>Endopterygota</taxon>
        <taxon>Hymenoptera</taxon>
        <taxon>Apocrita</taxon>
        <taxon>Aculeata</taxon>
        <taxon>Apoidea</taxon>
        <taxon>Anthophila</taxon>
        <taxon>Halictidae</taxon>
        <taxon>Halictinae</taxon>
        <taxon>Halictini</taxon>
        <taxon>Lasioglossum</taxon>
        <taxon>Sphecodogastra</taxon>
    </lineage>
</organism>
<keyword evidence="1" id="KW-0812">Transmembrane</keyword>
<evidence type="ECO:0000313" key="2">
    <source>
        <dbReference type="EMBL" id="ALO64560.1"/>
    </source>
</evidence>
<geneLocation type="mitochondrion" evidence="2"/>
<feature type="transmembrane region" description="Helical" evidence="1">
    <location>
        <begin position="64"/>
        <end position="87"/>
    </location>
</feature>
<keyword evidence="1" id="KW-0472">Membrane</keyword>
<proteinExistence type="predicted"/>
<reference evidence="2" key="1">
    <citation type="submission" date="2015-06" db="EMBL/GenBank/DDBJ databases">
        <title>High-throughput detection of wild bee species with mitogenome skimming and resequencing (mt-S/R).</title>
        <authorList>
            <person name="Tang M."/>
            <person name="Hardman C."/>
            <person name="Ji Y."/>
            <person name="Meng G."/>
            <person name="Liu S."/>
            <person name="Tan M."/>
            <person name="Yang S."/>
            <person name="Yang C."/>
            <person name="Moss E."/>
            <person name="Nevard T."/>
            <person name="Potts S.G."/>
            <person name="Zhou X."/>
            <person name="Yu D.W."/>
        </authorList>
    </citation>
    <scope>NUCLEOTIDE SEQUENCE</scope>
</reference>
<dbReference type="EMBL" id="KT164632">
    <property type="protein sequence ID" value="ALO64560.1"/>
    <property type="molecule type" value="Genomic_DNA"/>
</dbReference>
<keyword evidence="1" id="KW-1133">Transmembrane helix</keyword>
<feature type="transmembrane region" description="Helical" evidence="1">
    <location>
        <begin position="38"/>
        <end position="58"/>
    </location>
</feature>
<gene>
    <name evidence="2" type="primary">ND6</name>
</gene>
<sequence>MIKLPLMNSSHEFILKFLMLLNMIIITLIIFNKNISPLNLMMTLLIFTMIYLISIYLINQKPLYCLMILISMISGNMIMFLYFTSLINNYYNKSFKSMINSMLMIISLLLIMMLMYYLSPMLKIKYTYSPMIIYKIYNYPLCLSTLILILYLILTLLFSMKICLFKHKPLRKIIN</sequence>
<feature type="transmembrane region" description="Helical" evidence="1">
    <location>
        <begin position="138"/>
        <end position="164"/>
    </location>
</feature>
<feature type="transmembrane region" description="Helical" evidence="1">
    <location>
        <begin position="99"/>
        <end position="118"/>
    </location>
</feature>
<name>A0A0S2LTA5_9HYME</name>
<feature type="transmembrane region" description="Helical" evidence="1">
    <location>
        <begin position="13"/>
        <end position="31"/>
    </location>
</feature>
<keyword evidence="2" id="KW-0496">Mitochondrion</keyword>
<evidence type="ECO:0000256" key="1">
    <source>
        <dbReference type="SAM" id="Phobius"/>
    </source>
</evidence>
<accession>A0A0S2LTA5</accession>
<dbReference type="AlphaFoldDB" id="A0A0S2LTA5"/>